<dbReference type="Pfam" id="PF02868">
    <property type="entry name" value="Peptidase_M4_C"/>
    <property type="match status" value="1"/>
</dbReference>
<dbReference type="Pfam" id="PF20242">
    <property type="entry name" value="Emfourin"/>
    <property type="match status" value="1"/>
</dbReference>
<dbReference type="PANTHER" id="PTHR43579">
    <property type="match status" value="1"/>
</dbReference>
<keyword evidence="3" id="KW-0479">Metal-binding</keyword>
<reference evidence="12 13" key="1">
    <citation type="submission" date="2019-03" db="EMBL/GenBank/DDBJ databases">
        <title>Three New Species of Nocardioides, Nocardioides euryhalodurans sp. nov., Nocardioides seonyuensis sp. nov. and Nocardioides eburneoflavus sp. nov. Iolated from Soil.</title>
        <authorList>
            <person name="Roh S.G."/>
            <person name="Lee C."/>
            <person name="Kim M.-K."/>
            <person name="Kim S.B."/>
        </authorList>
    </citation>
    <scope>NUCLEOTIDE SEQUENCE [LARGE SCALE GENOMIC DNA]</scope>
    <source>
        <strain evidence="12 13">MMS17-SY207-3</strain>
    </source>
</reference>
<dbReference type="InterPro" id="IPR052759">
    <property type="entry name" value="Metalloprotease_M4"/>
</dbReference>
<evidence type="ECO:0000259" key="10">
    <source>
        <dbReference type="Pfam" id="PF01447"/>
    </source>
</evidence>
<dbReference type="AlphaFoldDB" id="A0A4P7IJM1"/>
<protein>
    <recommendedName>
        <fullName evidence="8">Neutral metalloproteinase</fullName>
        <ecNumber evidence="8">3.4.24.-</ecNumber>
    </recommendedName>
</protein>
<dbReference type="GO" id="GO:0006508">
    <property type="term" value="P:proteolysis"/>
    <property type="evidence" value="ECO:0007669"/>
    <property type="project" value="UniProtKB-KW"/>
</dbReference>
<feature type="domain" description="Peptidase M4 C-terminal" evidence="11">
    <location>
        <begin position="167"/>
        <end position="329"/>
    </location>
</feature>
<evidence type="ECO:0000259" key="11">
    <source>
        <dbReference type="Pfam" id="PF02868"/>
    </source>
</evidence>
<feature type="domain" description="Peptidase M4" evidence="10">
    <location>
        <begin position="81"/>
        <end position="164"/>
    </location>
</feature>
<feature type="active site" evidence="7">
    <location>
        <position position="157"/>
    </location>
</feature>
<evidence type="ECO:0000313" key="13">
    <source>
        <dbReference type="Proteomes" id="UP000294853"/>
    </source>
</evidence>
<dbReference type="Proteomes" id="UP000294853">
    <property type="component" value="Chromosome"/>
</dbReference>
<dbReference type="Pfam" id="PF01447">
    <property type="entry name" value="Peptidase_M4"/>
    <property type="match status" value="1"/>
</dbReference>
<evidence type="ECO:0000256" key="4">
    <source>
        <dbReference type="ARBA" id="ARBA00022801"/>
    </source>
</evidence>
<dbReference type="InterPro" id="IPR023612">
    <property type="entry name" value="Peptidase_M4"/>
</dbReference>
<dbReference type="PANTHER" id="PTHR43579:SF1">
    <property type="entry name" value="NEUTRAL METALLOPROTEINASE"/>
    <property type="match status" value="1"/>
</dbReference>
<evidence type="ECO:0000313" key="12">
    <source>
        <dbReference type="EMBL" id="QBX57574.1"/>
    </source>
</evidence>
<evidence type="ECO:0000256" key="8">
    <source>
        <dbReference type="RuleBase" id="RU366073"/>
    </source>
</evidence>
<dbReference type="GO" id="GO:0005576">
    <property type="term" value="C:extracellular region"/>
    <property type="evidence" value="ECO:0007669"/>
    <property type="project" value="UniProtKB-SubCell"/>
</dbReference>
<dbReference type="GO" id="GO:0004222">
    <property type="term" value="F:metalloendopeptidase activity"/>
    <property type="evidence" value="ECO:0007669"/>
    <property type="project" value="UniProtKB-UniRule"/>
</dbReference>
<keyword evidence="4 8" id="KW-0378">Hydrolase</keyword>
<keyword evidence="2 8" id="KW-0645">Protease</keyword>
<evidence type="ECO:0000256" key="6">
    <source>
        <dbReference type="ARBA" id="ARBA00023049"/>
    </source>
</evidence>
<evidence type="ECO:0000256" key="9">
    <source>
        <dbReference type="SAM" id="MobiDB-lite"/>
    </source>
</evidence>
<dbReference type="KEGG" id="nsn:EXE58_11275"/>
<dbReference type="OrthoDB" id="291295at2"/>
<evidence type="ECO:0000256" key="7">
    <source>
        <dbReference type="PIRSR" id="PIRSR623612-1"/>
    </source>
</evidence>
<comment type="similarity">
    <text evidence="1 8">Belongs to the peptidase M4 family.</text>
</comment>
<dbReference type="InterPro" id="IPR013856">
    <property type="entry name" value="Peptidase_M4_domain"/>
</dbReference>
<evidence type="ECO:0000256" key="5">
    <source>
        <dbReference type="ARBA" id="ARBA00022833"/>
    </source>
</evidence>
<evidence type="ECO:0000256" key="2">
    <source>
        <dbReference type="ARBA" id="ARBA00022670"/>
    </source>
</evidence>
<accession>A0A4P7IJM1</accession>
<evidence type="ECO:0000256" key="3">
    <source>
        <dbReference type="ARBA" id="ARBA00022723"/>
    </source>
</evidence>
<keyword evidence="8" id="KW-0964">Secreted</keyword>
<keyword evidence="6 8" id="KW-0482">Metalloprotease</keyword>
<dbReference type="InterPro" id="IPR049457">
    <property type="entry name" value="Emfourin"/>
</dbReference>
<evidence type="ECO:0000256" key="1">
    <source>
        <dbReference type="ARBA" id="ARBA00009388"/>
    </source>
</evidence>
<keyword evidence="13" id="KW-1185">Reference proteome</keyword>
<proteinExistence type="inferred from homology"/>
<comment type="subcellular location">
    <subcellularLocation>
        <location evidence="8">Secreted</location>
    </subcellularLocation>
</comment>
<sequence length="434" mass="46457">MHPDPAPRHGFVPPWLLERIGNDHAADDAGMRARRSRLSAGFERRMPVLEGGAAWTVHDAWGTTSLPGTPIRAEGEPEANDVAVNEAAAGISATLAMFREDFGRSSYDDKGAPVSLTVHYGRDYDNAFWDGQHLVFGDGDGRVFERFTKPVDVLAHEFAHAVIEHTAGLVYRSEPGALNESLADVFAACLKQRLLGQSAAEADWLIGAGLFMPSIGARGLRDMARPGTAFDDPVLGRDPQVGHMDDYIVTAEDSGGVHLNSGIPNRAFHLAAVAIGGSSLEGAGRIWYDALAGDGLGSTATFQDFAALTVARADRHADAVRTAWEQVGVTPDRRDPGSGRSSAPAPPEVVRVSRSGGFAGMTVTGAVALADCDPRSRELVERLDPEVAQGTPPEPDRFVYTFEVDGRPPVRVPEQRMTSELLELAQQVLGTHAR</sequence>
<feature type="active site" description="Proton donor" evidence="7">
    <location>
        <position position="258"/>
    </location>
</feature>
<dbReference type="InterPro" id="IPR001570">
    <property type="entry name" value="Peptidase_M4_C_domain"/>
</dbReference>
<dbReference type="Gene3D" id="1.10.390.10">
    <property type="entry name" value="Neutral Protease Domain 2"/>
    <property type="match status" value="1"/>
</dbReference>
<organism evidence="12 13">
    <name type="scientific">Nocardioides seonyuensis</name>
    <dbReference type="NCBI Taxonomy" id="2518371"/>
    <lineage>
        <taxon>Bacteria</taxon>
        <taxon>Bacillati</taxon>
        <taxon>Actinomycetota</taxon>
        <taxon>Actinomycetes</taxon>
        <taxon>Propionibacteriales</taxon>
        <taxon>Nocardioidaceae</taxon>
        <taxon>Nocardioides</taxon>
    </lineage>
</organism>
<dbReference type="SUPFAM" id="SSF55486">
    <property type="entry name" value="Metalloproteases ('zincins'), catalytic domain"/>
    <property type="match status" value="1"/>
</dbReference>
<dbReference type="CDD" id="cd09597">
    <property type="entry name" value="M4_TLP"/>
    <property type="match status" value="1"/>
</dbReference>
<name>A0A4P7IJM1_9ACTN</name>
<feature type="region of interest" description="Disordered" evidence="9">
    <location>
        <begin position="326"/>
        <end position="350"/>
    </location>
</feature>
<comment type="function">
    <text evidence="8">Extracellular zinc metalloprotease.</text>
</comment>
<dbReference type="InterPro" id="IPR027268">
    <property type="entry name" value="Peptidase_M4/M1_CTD_sf"/>
</dbReference>
<dbReference type="GO" id="GO:0046872">
    <property type="term" value="F:metal ion binding"/>
    <property type="evidence" value="ECO:0007669"/>
    <property type="project" value="UniProtKB-UniRule"/>
</dbReference>
<dbReference type="EMBL" id="CP038436">
    <property type="protein sequence ID" value="QBX57574.1"/>
    <property type="molecule type" value="Genomic_DNA"/>
</dbReference>
<dbReference type="Gene3D" id="3.10.170.10">
    <property type="match status" value="1"/>
</dbReference>
<gene>
    <name evidence="12" type="ORF">EXE58_11275</name>
</gene>
<dbReference type="PRINTS" id="PR00730">
    <property type="entry name" value="THERMOLYSIN"/>
</dbReference>
<comment type="cofactor">
    <cofactor evidence="8">
        <name>Zn(2+)</name>
        <dbReference type="ChEBI" id="CHEBI:29105"/>
    </cofactor>
</comment>
<keyword evidence="5 8" id="KW-0862">Zinc</keyword>
<dbReference type="EC" id="3.4.24.-" evidence="8"/>